<dbReference type="RefSeq" id="XP_014419275.1">
    <property type="nucleotide sequence ID" value="XM_014563789.1"/>
</dbReference>
<dbReference type="AlphaFoldDB" id="A0A8B7KDF5"/>
<reference evidence="3" key="1">
    <citation type="submission" date="2025-08" db="UniProtKB">
        <authorList>
            <consortium name="RefSeq"/>
        </authorList>
    </citation>
    <scope>IDENTIFICATION</scope>
    <source>
        <tissue evidence="3">Ear skin</tissue>
    </source>
</reference>
<name>A0A8B7KDF5_CAMFR</name>
<accession>A0A8B7KDF5</accession>
<evidence type="ECO:0000256" key="1">
    <source>
        <dbReference type="SAM" id="MobiDB-lite"/>
    </source>
</evidence>
<feature type="compositionally biased region" description="Polar residues" evidence="1">
    <location>
        <begin position="25"/>
        <end position="45"/>
    </location>
</feature>
<evidence type="ECO:0000313" key="2">
    <source>
        <dbReference type="Proteomes" id="UP000694856"/>
    </source>
</evidence>
<feature type="compositionally biased region" description="Polar residues" evidence="1">
    <location>
        <begin position="130"/>
        <end position="139"/>
    </location>
</feature>
<gene>
    <name evidence="3" type="primary">LOC106730301</name>
</gene>
<feature type="region of interest" description="Disordered" evidence="1">
    <location>
        <begin position="1"/>
        <end position="198"/>
    </location>
</feature>
<feature type="compositionally biased region" description="Polar residues" evidence="1">
    <location>
        <begin position="165"/>
        <end position="186"/>
    </location>
</feature>
<feature type="compositionally biased region" description="Low complexity" evidence="1">
    <location>
        <begin position="151"/>
        <end position="164"/>
    </location>
</feature>
<protein>
    <submittedName>
        <fullName evidence="3">Predicted GPI-anchored protein 58</fullName>
    </submittedName>
</protein>
<feature type="compositionally biased region" description="Polar residues" evidence="1">
    <location>
        <begin position="83"/>
        <end position="117"/>
    </location>
</feature>
<keyword evidence="2" id="KW-1185">Reference proteome</keyword>
<proteinExistence type="predicted"/>
<feature type="compositionally biased region" description="Pro residues" evidence="1">
    <location>
        <begin position="52"/>
        <end position="65"/>
    </location>
</feature>
<dbReference type="Proteomes" id="UP000694856">
    <property type="component" value="Chromosome 3"/>
</dbReference>
<dbReference type="KEGG" id="cfr:106730301"/>
<organism evidence="2 3">
    <name type="scientific">Camelus ferus</name>
    <name type="common">Wild bactrian camel</name>
    <name type="synonym">Camelus bactrianus ferus</name>
    <dbReference type="NCBI Taxonomy" id="419612"/>
    <lineage>
        <taxon>Eukaryota</taxon>
        <taxon>Metazoa</taxon>
        <taxon>Chordata</taxon>
        <taxon>Craniata</taxon>
        <taxon>Vertebrata</taxon>
        <taxon>Euteleostomi</taxon>
        <taxon>Mammalia</taxon>
        <taxon>Eutheria</taxon>
        <taxon>Laurasiatheria</taxon>
        <taxon>Artiodactyla</taxon>
        <taxon>Tylopoda</taxon>
        <taxon>Camelidae</taxon>
        <taxon>Camelus</taxon>
    </lineage>
</organism>
<sequence length="198" mass="20885">MGPGLTHQLQDHQVLQPETLGPDSAHQQANISPTTLQPCSLSCQDPASPTSRPAPAPEPPGPWPCPQQAYTRAPHPACPGSVPTHQQAVTSLGTHQILQPAMSATSPTDDQTTTRSRTPGPATTHHRPGSTHQWASTRPGTPWVSCLLTESSPPAATAPAQSRAWQPTGQGASHTCQTTHSINLPQQEDPCSPHRGHP</sequence>
<dbReference type="GeneID" id="106730301"/>
<evidence type="ECO:0000313" key="3">
    <source>
        <dbReference type="RefSeq" id="XP_014419275.1"/>
    </source>
</evidence>